<proteinExistence type="inferred from homology"/>
<comment type="catalytic activity">
    <reaction evidence="6">
        <text>(3S)-3-hydroxy-3-methylglutaryl-CoA = acetoacetate + acetyl-CoA</text>
        <dbReference type="Rhea" id="RHEA:24404"/>
        <dbReference type="ChEBI" id="CHEBI:13705"/>
        <dbReference type="ChEBI" id="CHEBI:43074"/>
        <dbReference type="ChEBI" id="CHEBI:57288"/>
        <dbReference type="EC" id="4.1.3.4"/>
    </reaction>
</comment>
<evidence type="ECO:0000256" key="7">
    <source>
        <dbReference type="SAM" id="MobiDB-lite"/>
    </source>
</evidence>
<organism evidence="9 10">
    <name type="scientific">Hibiscus sabdariffa</name>
    <name type="common">roselle</name>
    <dbReference type="NCBI Taxonomy" id="183260"/>
    <lineage>
        <taxon>Eukaryota</taxon>
        <taxon>Viridiplantae</taxon>
        <taxon>Streptophyta</taxon>
        <taxon>Embryophyta</taxon>
        <taxon>Tracheophyta</taxon>
        <taxon>Spermatophyta</taxon>
        <taxon>Magnoliopsida</taxon>
        <taxon>eudicotyledons</taxon>
        <taxon>Gunneridae</taxon>
        <taxon>Pentapetalae</taxon>
        <taxon>rosids</taxon>
        <taxon>malvids</taxon>
        <taxon>Malvales</taxon>
        <taxon>Malvaceae</taxon>
        <taxon>Malvoideae</taxon>
        <taxon>Hibiscus</taxon>
    </lineage>
</organism>
<comment type="pathway">
    <text evidence="1">Metabolic intermediate metabolism; (S)-3-hydroxy-3-methylglutaryl-CoA degradation; acetoacetate from (S)-3-hydroxy-3-methylglutaryl-CoA: step 1/1.</text>
</comment>
<dbReference type="InterPro" id="IPR043594">
    <property type="entry name" value="HMGL"/>
</dbReference>
<dbReference type="PROSITE" id="PS50991">
    <property type="entry name" value="PYR_CT"/>
    <property type="match status" value="1"/>
</dbReference>
<dbReference type="PANTHER" id="PTHR42738:SF15">
    <property type="entry name" value="HYDROXYMETHYLGLUTARYL-COA LYASE"/>
    <property type="match status" value="1"/>
</dbReference>
<dbReference type="Pfam" id="PF00682">
    <property type="entry name" value="HMGL-like"/>
    <property type="match status" value="1"/>
</dbReference>
<name>A0ABR2CQ19_9ROSI</name>
<keyword evidence="10" id="KW-1185">Reference proteome</keyword>
<evidence type="ECO:0000256" key="3">
    <source>
        <dbReference type="ARBA" id="ARBA00012910"/>
    </source>
</evidence>
<dbReference type="EMBL" id="JBBPBM010000047">
    <property type="protein sequence ID" value="KAK8521644.1"/>
    <property type="molecule type" value="Genomic_DNA"/>
</dbReference>
<dbReference type="Proteomes" id="UP001472677">
    <property type="component" value="Unassembled WGS sequence"/>
</dbReference>
<gene>
    <name evidence="9" type="ORF">V6N12_031536</name>
</gene>
<evidence type="ECO:0000256" key="6">
    <source>
        <dbReference type="ARBA" id="ARBA00049877"/>
    </source>
</evidence>
<feature type="compositionally biased region" description="Polar residues" evidence="7">
    <location>
        <begin position="141"/>
        <end position="151"/>
    </location>
</feature>
<evidence type="ECO:0000259" key="8">
    <source>
        <dbReference type="PROSITE" id="PS50991"/>
    </source>
</evidence>
<dbReference type="InterPro" id="IPR013785">
    <property type="entry name" value="Aldolase_TIM"/>
</dbReference>
<sequence>MPPKVAYVAKQLFDMGCSEISLGDTIGAGTPGTVIPMLKSVINVVPLDKLAVHFHDTYGQALSNILTSLKMGITTVDSSVSGLGGCPYAKGASGNVTNEDGFYMFNGLEIQTNVDLEKLRLARDFICKHLKQPPSSKPAVSLSSRKANSKL</sequence>
<evidence type="ECO:0000256" key="5">
    <source>
        <dbReference type="ARBA" id="ARBA00023239"/>
    </source>
</evidence>
<accession>A0ABR2CQ19</accession>
<dbReference type="Gene3D" id="3.20.20.70">
    <property type="entry name" value="Aldolase class I"/>
    <property type="match status" value="1"/>
</dbReference>
<protein>
    <recommendedName>
        <fullName evidence="3">hydroxymethylglutaryl-CoA lyase</fullName>
        <ecNumber evidence="3">4.1.3.4</ecNumber>
    </recommendedName>
</protein>
<evidence type="ECO:0000256" key="4">
    <source>
        <dbReference type="ARBA" id="ARBA00022723"/>
    </source>
</evidence>
<reference evidence="9 10" key="1">
    <citation type="journal article" date="2024" name="G3 (Bethesda)">
        <title>Genome assembly of Hibiscus sabdariffa L. provides insights into metabolisms of medicinal natural products.</title>
        <authorList>
            <person name="Kim T."/>
        </authorList>
    </citation>
    <scope>NUCLEOTIDE SEQUENCE [LARGE SCALE GENOMIC DNA]</scope>
    <source>
        <strain evidence="9">TK-2024</strain>
        <tissue evidence="9">Old leaves</tissue>
    </source>
</reference>
<feature type="region of interest" description="Disordered" evidence="7">
    <location>
        <begin position="132"/>
        <end position="151"/>
    </location>
</feature>
<dbReference type="PANTHER" id="PTHR42738">
    <property type="entry name" value="HYDROXYMETHYLGLUTARYL-COA LYASE"/>
    <property type="match status" value="1"/>
</dbReference>
<evidence type="ECO:0000313" key="10">
    <source>
        <dbReference type="Proteomes" id="UP001472677"/>
    </source>
</evidence>
<feature type="domain" description="Pyruvate carboxyltransferase" evidence="8">
    <location>
        <begin position="1"/>
        <end position="120"/>
    </location>
</feature>
<evidence type="ECO:0000256" key="2">
    <source>
        <dbReference type="ARBA" id="ARBA00009405"/>
    </source>
</evidence>
<comment type="caution">
    <text evidence="9">The sequence shown here is derived from an EMBL/GenBank/DDBJ whole genome shotgun (WGS) entry which is preliminary data.</text>
</comment>
<dbReference type="EC" id="4.1.3.4" evidence="3"/>
<evidence type="ECO:0000313" key="9">
    <source>
        <dbReference type="EMBL" id="KAK8521644.1"/>
    </source>
</evidence>
<comment type="similarity">
    <text evidence="2">Belongs to the HMG-CoA lyase family.</text>
</comment>
<keyword evidence="4" id="KW-0479">Metal-binding</keyword>
<evidence type="ECO:0000256" key="1">
    <source>
        <dbReference type="ARBA" id="ARBA00005143"/>
    </source>
</evidence>
<dbReference type="SUPFAM" id="SSF51569">
    <property type="entry name" value="Aldolase"/>
    <property type="match status" value="1"/>
</dbReference>
<keyword evidence="5" id="KW-0456">Lyase</keyword>
<dbReference type="InterPro" id="IPR000891">
    <property type="entry name" value="PYR_CT"/>
</dbReference>